<proteinExistence type="predicted"/>
<keyword evidence="1" id="KW-0732">Signal</keyword>
<dbReference type="InterPro" id="IPR011990">
    <property type="entry name" value="TPR-like_helical_dom_sf"/>
</dbReference>
<organism evidence="2 3">
    <name type="scientific">Pseudomonas koreensis</name>
    <dbReference type="NCBI Taxonomy" id="198620"/>
    <lineage>
        <taxon>Bacteria</taxon>
        <taxon>Pseudomonadati</taxon>
        <taxon>Pseudomonadota</taxon>
        <taxon>Gammaproteobacteria</taxon>
        <taxon>Pseudomonadales</taxon>
        <taxon>Pseudomonadaceae</taxon>
        <taxon>Pseudomonas</taxon>
    </lineage>
</organism>
<dbReference type="PANTHER" id="PTHR45088:SF1">
    <property type="entry name" value="OS04G0476000 PROTEIN"/>
    <property type="match status" value="1"/>
</dbReference>
<sequence length="329" mass="37306">MKLNKRPLVLILSFFLITTSTLASTNPSSNTEQKEPFGIILYNQLKIDRAILELEREATDGNTESQYYLGEALRKKNRYMTPEAQHWYESAAEKNNIYAIIQLARAKNDLCAKIGNCPPSKKTPAEWFELANKLVLPKAQNGDPESLYLMYEITLNREWLEKSANAGYPTAQYWMAVSERQGEGFFLIPGKREASVKKWLLLSSEGGYPKAMMDYLQILFEEGDVVGLRHWLETAAATGDQAAISNYGAYIAHTPDKIGYPLDLVKGYALFTLLKELEDSGGIGRYVERKSEEIREKMTSEQIEKSLEVAKDWKATHPPLSFFPDKLGR</sequence>
<protein>
    <recommendedName>
        <fullName evidence="4">Sel1 repeat family protein</fullName>
    </recommendedName>
</protein>
<comment type="caution">
    <text evidence="2">The sequence shown here is derived from an EMBL/GenBank/DDBJ whole genome shotgun (WGS) entry which is preliminary data.</text>
</comment>
<reference evidence="2 3" key="1">
    <citation type="submission" date="2016-10" db="EMBL/GenBank/DDBJ databases">
        <title>Search of new enzymes for the oxidation of sulfur compounds.</title>
        <authorList>
            <person name="Novo A."/>
            <person name="Moreira I.S."/>
            <person name="Castro P.M."/>
        </authorList>
    </citation>
    <scope>NUCLEOTIDE SEQUENCE [LARGE SCALE GENOMIC DNA]</scope>
    <source>
        <strain evidence="2 3">A9</strain>
    </source>
</reference>
<gene>
    <name evidence="2" type="ORF">A9HBioS_0495</name>
</gene>
<feature type="chain" id="PRO_5041707838" description="Sel1 repeat family protein" evidence="1">
    <location>
        <begin position="24"/>
        <end position="329"/>
    </location>
</feature>
<evidence type="ECO:0000313" key="3">
    <source>
        <dbReference type="Proteomes" id="UP000288002"/>
    </source>
</evidence>
<dbReference type="InterPro" id="IPR053301">
    <property type="entry name" value="F-box_motif"/>
</dbReference>
<dbReference type="EMBL" id="MKWS01000001">
    <property type="protein sequence ID" value="RVD79971.1"/>
    <property type="molecule type" value="Genomic_DNA"/>
</dbReference>
<dbReference type="RefSeq" id="WP_254432755.1">
    <property type="nucleotide sequence ID" value="NZ_MKWS01000001.1"/>
</dbReference>
<evidence type="ECO:0000313" key="2">
    <source>
        <dbReference type="EMBL" id="RVD79971.1"/>
    </source>
</evidence>
<evidence type="ECO:0008006" key="4">
    <source>
        <dbReference type="Google" id="ProtNLM"/>
    </source>
</evidence>
<name>A0AA94ET20_9PSED</name>
<dbReference type="PANTHER" id="PTHR45088">
    <property type="entry name" value="OSJNBA0022H21.17 PROTEIN"/>
    <property type="match status" value="1"/>
</dbReference>
<evidence type="ECO:0000256" key="1">
    <source>
        <dbReference type="SAM" id="SignalP"/>
    </source>
</evidence>
<accession>A0AA94ET20</accession>
<dbReference type="Gene3D" id="1.25.40.10">
    <property type="entry name" value="Tetratricopeptide repeat domain"/>
    <property type="match status" value="1"/>
</dbReference>
<feature type="signal peptide" evidence="1">
    <location>
        <begin position="1"/>
        <end position="23"/>
    </location>
</feature>
<dbReference type="AlphaFoldDB" id="A0AA94ET20"/>
<dbReference type="Proteomes" id="UP000288002">
    <property type="component" value="Unassembled WGS sequence"/>
</dbReference>
<dbReference type="SUPFAM" id="SSF81901">
    <property type="entry name" value="HCP-like"/>
    <property type="match status" value="2"/>
</dbReference>